<feature type="binding site" evidence="3">
    <location>
        <begin position="310"/>
        <end position="313"/>
    </location>
    <ligand>
        <name>CTP</name>
        <dbReference type="ChEBI" id="CHEBI:37563"/>
    </ligand>
</feature>
<feature type="domain" description="Flavoprotein" evidence="5">
    <location>
        <begin position="8"/>
        <end position="171"/>
    </location>
</feature>
<dbReference type="InterPro" id="IPR036551">
    <property type="entry name" value="Flavin_trans-like"/>
</dbReference>
<dbReference type="Gene3D" id="3.40.50.1950">
    <property type="entry name" value="Flavin prenyltransferase-like"/>
    <property type="match status" value="1"/>
</dbReference>
<dbReference type="HAMAP" id="MF_02225">
    <property type="entry name" value="CoaBC"/>
    <property type="match status" value="1"/>
</dbReference>
<evidence type="ECO:0000256" key="1">
    <source>
        <dbReference type="ARBA" id="ARBA00022793"/>
    </source>
</evidence>
<comment type="cofactor">
    <cofactor evidence="3">
        <name>Mg(2+)</name>
        <dbReference type="ChEBI" id="CHEBI:18420"/>
    </cofactor>
</comment>
<protein>
    <recommendedName>
        <fullName evidence="3">Coenzyme A biosynthesis bifunctional protein CoaBC</fullName>
    </recommendedName>
    <alternativeName>
        <fullName evidence="3">DNA/pantothenate metabolism flavoprotein</fullName>
    </alternativeName>
    <alternativeName>
        <fullName evidence="3">Phosphopantothenoylcysteine synthetase/decarboxylase</fullName>
        <shortName evidence="3">PPCS-PPCDC</shortName>
    </alternativeName>
    <domain>
        <recommendedName>
            <fullName evidence="3">Phosphopantothenoylcysteine decarboxylase</fullName>
            <shortName evidence="3">PPC decarboxylase</shortName>
            <shortName evidence="3">PPC-DC</shortName>
            <ecNumber evidence="3">4.1.1.36</ecNumber>
        </recommendedName>
        <alternativeName>
            <fullName evidence="3">CoaC</fullName>
        </alternativeName>
    </domain>
    <domain>
        <recommendedName>
            <fullName evidence="3">Phosphopantothenate--cysteine ligase</fullName>
            <ecNumber evidence="3">6.3.2.5</ecNumber>
        </recommendedName>
        <alternativeName>
            <fullName evidence="3">CoaB</fullName>
        </alternativeName>
        <alternativeName>
            <fullName evidence="3">Phosphopantothenoylcysteine synthetase</fullName>
            <shortName evidence="3">PPC synthetase</shortName>
            <shortName evidence="3">PPC-S</shortName>
        </alternativeName>
    </domain>
</protein>
<feature type="region of interest" description="Phosphopantothenate--cysteine ligase" evidence="3">
    <location>
        <begin position="195"/>
        <end position="411"/>
    </location>
</feature>
<keyword evidence="3" id="KW-0511">Multifunctional enzyme</keyword>
<dbReference type="Pfam" id="PF02441">
    <property type="entry name" value="Flavoprotein"/>
    <property type="match status" value="1"/>
</dbReference>
<proteinExistence type="inferred from homology"/>
<feature type="active site" description="Proton donor" evidence="3">
    <location>
        <position position="160"/>
    </location>
</feature>
<comment type="pathway">
    <text evidence="3 4">Cofactor biosynthesis; coenzyme A biosynthesis; CoA from (R)-pantothenate: step 2/5.</text>
</comment>
<sequence>MEQSLQGKRVLLIVGGGIAAYRTLDLVRRLRERGAETRAILTKAGAEFVTPLSLATLTANKVFTELFDLNDEAEIGHISLAREADLVLVVPATADLMAKMAHGQANDLATTVLLATTAPVLVAPAMNVRMWEHTATQRNVARLKEDGCRFVGPQEGDMACGEYGFGRIADTPDILAAVENVFAESAQGPLSGKHVLITAGPTHEPIDPVRYIANRSSGKQGYALARAASSLGARVTLVTGPTALKAPDAVNVIHVERAAEMLEAVQRALPADIAVMAAAVADWRCAGEADQKMKKREGQETHSVPLARNPDILATIAQSGPNRPPLVIGFAAETENVIENATTKRQKKNADWIVANNVSPATGIMGGDATRIHLVTESGVEDWQPMGKDEMAEALLRRAAGTLSGLRSAAE</sequence>
<name>A0ABW3JET2_9HYPH</name>
<evidence type="ECO:0000313" key="7">
    <source>
        <dbReference type="EMBL" id="MFD0988068.1"/>
    </source>
</evidence>
<dbReference type="NCBIfam" id="TIGR00521">
    <property type="entry name" value="coaBC_dfp"/>
    <property type="match status" value="1"/>
</dbReference>
<comment type="caution">
    <text evidence="7">The sequence shown here is derived from an EMBL/GenBank/DDBJ whole genome shotgun (WGS) entry which is preliminary data.</text>
</comment>
<dbReference type="InterPro" id="IPR035929">
    <property type="entry name" value="CoaB-like_sf"/>
</dbReference>
<keyword evidence="8" id="KW-1185">Reference proteome</keyword>
<evidence type="ECO:0000259" key="6">
    <source>
        <dbReference type="Pfam" id="PF04127"/>
    </source>
</evidence>
<evidence type="ECO:0000259" key="5">
    <source>
        <dbReference type="Pfam" id="PF02441"/>
    </source>
</evidence>
<keyword evidence="1 3" id="KW-0210">Decarboxylase</keyword>
<dbReference type="SUPFAM" id="SSF52507">
    <property type="entry name" value="Homo-oligomeric flavin-containing Cys decarboxylases, HFCD"/>
    <property type="match status" value="1"/>
</dbReference>
<reference evidence="8" key="1">
    <citation type="journal article" date="2019" name="Int. J. Syst. Evol. Microbiol.">
        <title>The Global Catalogue of Microorganisms (GCM) 10K type strain sequencing project: providing services to taxonomists for standard genome sequencing and annotation.</title>
        <authorList>
            <consortium name="The Broad Institute Genomics Platform"/>
            <consortium name="The Broad Institute Genome Sequencing Center for Infectious Disease"/>
            <person name="Wu L."/>
            <person name="Ma J."/>
        </authorList>
    </citation>
    <scope>NUCLEOTIDE SEQUENCE [LARGE SCALE GENOMIC DNA]</scope>
    <source>
        <strain evidence="8">CCUG 61697</strain>
    </source>
</reference>
<evidence type="ECO:0000256" key="2">
    <source>
        <dbReference type="ARBA" id="ARBA00023239"/>
    </source>
</evidence>
<comment type="catalytic activity">
    <reaction evidence="3 4">
        <text>N-[(R)-4-phosphopantothenoyl]-L-cysteine + H(+) = (R)-4'-phosphopantetheine + CO2</text>
        <dbReference type="Rhea" id="RHEA:16793"/>
        <dbReference type="ChEBI" id="CHEBI:15378"/>
        <dbReference type="ChEBI" id="CHEBI:16526"/>
        <dbReference type="ChEBI" id="CHEBI:59458"/>
        <dbReference type="ChEBI" id="CHEBI:61723"/>
        <dbReference type="EC" id="4.1.1.36"/>
    </reaction>
</comment>
<evidence type="ECO:0000256" key="3">
    <source>
        <dbReference type="HAMAP-Rule" id="MF_02225"/>
    </source>
</evidence>
<dbReference type="EC" id="6.3.2.5" evidence="3"/>
<dbReference type="GO" id="GO:0004633">
    <property type="term" value="F:phosphopantothenoylcysteine decarboxylase activity"/>
    <property type="evidence" value="ECO:0007669"/>
    <property type="project" value="UniProtKB-EC"/>
</dbReference>
<keyword evidence="2 3" id="KW-0456">Lyase</keyword>
<dbReference type="InterPro" id="IPR003382">
    <property type="entry name" value="Flavoprotein"/>
</dbReference>
<comment type="pathway">
    <text evidence="3 4">Cofactor biosynthesis; coenzyme A biosynthesis; CoA from (R)-pantothenate: step 3/5.</text>
</comment>
<comment type="caution">
    <text evidence="3">Lacks conserved residue(s) required for the propagation of feature annotation.</text>
</comment>
<dbReference type="InterPro" id="IPR005252">
    <property type="entry name" value="CoaBC"/>
</dbReference>
<dbReference type="EC" id="4.1.1.36" evidence="3"/>
<dbReference type="SUPFAM" id="SSF102645">
    <property type="entry name" value="CoaB-like"/>
    <property type="match status" value="1"/>
</dbReference>
<comment type="similarity">
    <text evidence="3 4">In the C-terminal section; belongs to the PPC synthetase family.</text>
</comment>
<dbReference type="Gene3D" id="3.40.50.10300">
    <property type="entry name" value="CoaB-like"/>
    <property type="match status" value="1"/>
</dbReference>
<keyword evidence="3" id="KW-0460">Magnesium</keyword>
<feature type="domain" description="DNA/pantothenate metabolism flavoprotein C-terminal" evidence="6">
    <location>
        <begin position="190"/>
        <end position="399"/>
    </location>
</feature>
<comment type="similarity">
    <text evidence="3 4">In the N-terminal section; belongs to the HFCD (homo-oligomeric flavin containing Cys decarboxylase) superfamily.</text>
</comment>
<evidence type="ECO:0000256" key="4">
    <source>
        <dbReference type="RuleBase" id="RU364078"/>
    </source>
</evidence>
<dbReference type="Proteomes" id="UP001597102">
    <property type="component" value="Unassembled WGS sequence"/>
</dbReference>
<organism evidence="7 8">
    <name type="scientific">Methyloligella solikamskensis</name>
    <dbReference type="NCBI Taxonomy" id="1177756"/>
    <lineage>
        <taxon>Bacteria</taxon>
        <taxon>Pseudomonadati</taxon>
        <taxon>Pseudomonadota</taxon>
        <taxon>Alphaproteobacteria</taxon>
        <taxon>Hyphomicrobiales</taxon>
        <taxon>Hyphomicrobiaceae</taxon>
        <taxon>Methyloligella</taxon>
    </lineage>
</organism>
<feature type="binding site" evidence="3">
    <location>
        <position position="292"/>
    </location>
    <ligand>
        <name>CTP</name>
        <dbReference type="ChEBI" id="CHEBI:37563"/>
    </ligand>
</feature>
<keyword evidence="3" id="KW-0479">Metal-binding</keyword>
<dbReference type="EMBL" id="JBHTJO010000002">
    <property type="protein sequence ID" value="MFD0988068.1"/>
    <property type="molecule type" value="Genomic_DNA"/>
</dbReference>
<evidence type="ECO:0000313" key="8">
    <source>
        <dbReference type="Proteomes" id="UP001597102"/>
    </source>
</evidence>
<comment type="catalytic activity">
    <reaction evidence="3 4">
        <text>(R)-4'-phosphopantothenate + L-cysteine + CTP = N-[(R)-4-phosphopantothenoyl]-L-cysteine + CMP + diphosphate + H(+)</text>
        <dbReference type="Rhea" id="RHEA:19397"/>
        <dbReference type="ChEBI" id="CHEBI:10986"/>
        <dbReference type="ChEBI" id="CHEBI:15378"/>
        <dbReference type="ChEBI" id="CHEBI:33019"/>
        <dbReference type="ChEBI" id="CHEBI:35235"/>
        <dbReference type="ChEBI" id="CHEBI:37563"/>
        <dbReference type="ChEBI" id="CHEBI:59458"/>
        <dbReference type="ChEBI" id="CHEBI:60377"/>
        <dbReference type="EC" id="6.3.2.5"/>
    </reaction>
</comment>
<feature type="binding site" evidence="3">
    <location>
        <position position="344"/>
    </location>
    <ligand>
        <name>CTP</name>
        <dbReference type="ChEBI" id="CHEBI:37563"/>
    </ligand>
</feature>
<feature type="binding site" evidence="3">
    <location>
        <position position="348"/>
    </location>
    <ligand>
        <name>CTP</name>
        <dbReference type="ChEBI" id="CHEBI:37563"/>
    </ligand>
</feature>
<accession>A0ABW3JET2</accession>
<feature type="binding site" evidence="3">
    <location>
        <position position="282"/>
    </location>
    <ligand>
        <name>CTP</name>
        <dbReference type="ChEBI" id="CHEBI:37563"/>
    </ligand>
</feature>
<dbReference type="PANTHER" id="PTHR14359:SF6">
    <property type="entry name" value="PHOSPHOPANTOTHENOYLCYSTEINE DECARBOXYLASE"/>
    <property type="match status" value="1"/>
</dbReference>
<dbReference type="PANTHER" id="PTHR14359">
    <property type="entry name" value="HOMO-OLIGOMERIC FLAVIN CONTAINING CYS DECARBOXYLASE FAMILY"/>
    <property type="match status" value="1"/>
</dbReference>
<keyword evidence="3 4" id="KW-0285">Flavoprotein</keyword>
<keyword evidence="3 4" id="KW-0436">Ligase</keyword>
<keyword evidence="3 4" id="KW-0288">FMN</keyword>
<dbReference type="GO" id="GO:0004632">
    <property type="term" value="F:phosphopantothenate--cysteine ligase activity"/>
    <property type="evidence" value="ECO:0007669"/>
    <property type="project" value="UniProtKB-EC"/>
</dbReference>
<comment type="cofactor">
    <cofactor evidence="3">
        <name>FMN</name>
        <dbReference type="ChEBI" id="CHEBI:58210"/>
    </cofactor>
    <text evidence="3">Binds 1 FMN per subunit.</text>
</comment>
<feature type="binding site" evidence="3">
    <location>
        <position position="330"/>
    </location>
    <ligand>
        <name>CTP</name>
        <dbReference type="ChEBI" id="CHEBI:37563"/>
    </ligand>
</feature>
<dbReference type="RefSeq" id="WP_379090836.1">
    <property type="nucleotide sequence ID" value="NZ_JBHTJO010000002.1"/>
</dbReference>
<dbReference type="Pfam" id="PF04127">
    <property type="entry name" value="DFP"/>
    <property type="match status" value="1"/>
</dbReference>
<gene>
    <name evidence="3 7" type="primary">coaBC</name>
    <name evidence="7" type="ORF">ACFQ2F_13265</name>
</gene>
<feature type="region of interest" description="Phosphopantothenoylcysteine decarboxylase" evidence="3">
    <location>
        <begin position="1"/>
        <end position="194"/>
    </location>
</feature>
<comment type="function">
    <text evidence="3">Catalyzes two sequential steps in the biosynthesis of coenzyme A. In the first step cysteine is conjugated to 4'-phosphopantothenate to form 4-phosphopantothenoylcysteine. In the second step the latter compound is decarboxylated to form 4'-phosphopantotheine.</text>
</comment>
<dbReference type="InterPro" id="IPR007085">
    <property type="entry name" value="DNA/pantothenate-metab_flavo_C"/>
</dbReference>
<comment type="function">
    <text evidence="4">Catalyzes two steps in the biosynthesis of coenzyme A. In the first step cysteine is conjugated to 4'-phosphopantothenate to form 4-phosphopantothenoylcysteine, in the latter compound is decarboxylated to form 4'-phosphopantotheine.</text>
</comment>